<dbReference type="AlphaFoldDB" id="A0A453DCJ2"/>
<keyword evidence="2" id="KW-1185">Reference proteome</keyword>
<evidence type="ECO:0000313" key="2">
    <source>
        <dbReference type="Proteomes" id="UP000015105"/>
    </source>
</evidence>
<sequence>EFFACCESYLAEDGILVLQVHLSSRGTVRAIQKKARLHKRIHIPWRLPSFFGPYNVCHDHVIKVLHRACREYWTQLLHNSDALEGQLHGQQRVEVLALGFDERFLRIWEYYLIFSA</sequence>
<dbReference type="Proteomes" id="UP000015105">
    <property type="component" value="Chromosome 2D"/>
</dbReference>
<reference evidence="1" key="5">
    <citation type="journal article" date="2021" name="G3 (Bethesda)">
        <title>Aegilops tauschii genome assembly Aet v5.0 features greater sequence contiguity and improved annotation.</title>
        <authorList>
            <person name="Wang L."/>
            <person name="Zhu T."/>
            <person name="Rodriguez J.C."/>
            <person name="Deal K.R."/>
            <person name="Dubcovsky J."/>
            <person name="McGuire P.E."/>
            <person name="Lux T."/>
            <person name="Spannagl M."/>
            <person name="Mayer K.F.X."/>
            <person name="Baldrich P."/>
            <person name="Meyers B.C."/>
            <person name="Huo N."/>
            <person name="Gu Y.Q."/>
            <person name="Zhou H."/>
            <person name="Devos K.M."/>
            <person name="Bennetzen J.L."/>
            <person name="Unver T."/>
            <person name="Budak H."/>
            <person name="Gulick P.J."/>
            <person name="Galiba G."/>
            <person name="Kalapos B."/>
            <person name="Nelson D.R."/>
            <person name="Li P."/>
            <person name="You F.M."/>
            <person name="Luo M.C."/>
            <person name="Dvorak J."/>
        </authorList>
    </citation>
    <scope>NUCLEOTIDE SEQUENCE [LARGE SCALE GENOMIC DNA]</scope>
    <source>
        <strain evidence="1">cv. AL8/78</strain>
    </source>
</reference>
<reference evidence="1" key="4">
    <citation type="submission" date="2019-03" db="UniProtKB">
        <authorList>
            <consortium name="EnsemblPlants"/>
        </authorList>
    </citation>
    <scope>IDENTIFICATION</scope>
</reference>
<accession>A0A453DCJ2</accession>
<reference evidence="1" key="3">
    <citation type="journal article" date="2017" name="Nature">
        <title>Genome sequence of the progenitor of the wheat D genome Aegilops tauschii.</title>
        <authorList>
            <person name="Luo M.C."/>
            <person name="Gu Y.Q."/>
            <person name="Puiu D."/>
            <person name="Wang H."/>
            <person name="Twardziok S.O."/>
            <person name="Deal K.R."/>
            <person name="Huo N."/>
            <person name="Zhu T."/>
            <person name="Wang L."/>
            <person name="Wang Y."/>
            <person name="McGuire P.E."/>
            <person name="Liu S."/>
            <person name="Long H."/>
            <person name="Ramasamy R.K."/>
            <person name="Rodriguez J.C."/>
            <person name="Van S.L."/>
            <person name="Yuan L."/>
            <person name="Wang Z."/>
            <person name="Xia Z."/>
            <person name="Xiao L."/>
            <person name="Anderson O.D."/>
            <person name="Ouyang S."/>
            <person name="Liang Y."/>
            <person name="Zimin A.V."/>
            <person name="Pertea G."/>
            <person name="Qi P."/>
            <person name="Bennetzen J.L."/>
            <person name="Dai X."/>
            <person name="Dawson M.W."/>
            <person name="Muller H.G."/>
            <person name="Kugler K."/>
            <person name="Rivarola-Duarte L."/>
            <person name="Spannagl M."/>
            <person name="Mayer K.F.X."/>
            <person name="Lu F.H."/>
            <person name="Bevan M.W."/>
            <person name="Leroy P."/>
            <person name="Li P."/>
            <person name="You F.M."/>
            <person name="Sun Q."/>
            <person name="Liu Z."/>
            <person name="Lyons E."/>
            <person name="Wicker T."/>
            <person name="Salzberg S.L."/>
            <person name="Devos K.M."/>
            <person name="Dvorak J."/>
        </authorList>
    </citation>
    <scope>NUCLEOTIDE SEQUENCE [LARGE SCALE GENOMIC DNA]</scope>
    <source>
        <strain evidence="1">cv. AL8/78</strain>
    </source>
</reference>
<reference evidence="2" key="1">
    <citation type="journal article" date="2014" name="Science">
        <title>Ancient hybridizations among the ancestral genomes of bread wheat.</title>
        <authorList>
            <consortium name="International Wheat Genome Sequencing Consortium,"/>
            <person name="Marcussen T."/>
            <person name="Sandve S.R."/>
            <person name="Heier L."/>
            <person name="Spannagl M."/>
            <person name="Pfeifer M."/>
            <person name="Jakobsen K.S."/>
            <person name="Wulff B.B."/>
            <person name="Steuernagel B."/>
            <person name="Mayer K.F."/>
            <person name="Olsen O.A."/>
        </authorList>
    </citation>
    <scope>NUCLEOTIDE SEQUENCE [LARGE SCALE GENOMIC DNA]</scope>
    <source>
        <strain evidence="2">cv. AL8/78</strain>
    </source>
</reference>
<dbReference type="EnsemblPlants" id="AET2Gv21189900.36">
    <property type="protein sequence ID" value="AET2Gv21189900.36"/>
    <property type="gene ID" value="AET2Gv21189900"/>
</dbReference>
<organism evidence="1 2">
    <name type="scientific">Aegilops tauschii subsp. strangulata</name>
    <name type="common">Goatgrass</name>
    <dbReference type="NCBI Taxonomy" id="200361"/>
    <lineage>
        <taxon>Eukaryota</taxon>
        <taxon>Viridiplantae</taxon>
        <taxon>Streptophyta</taxon>
        <taxon>Embryophyta</taxon>
        <taxon>Tracheophyta</taxon>
        <taxon>Spermatophyta</taxon>
        <taxon>Magnoliopsida</taxon>
        <taxon>Liliopsida</taxon>
        <taxon>Poales</taxon>
        <taxon>Poaceae</taxon>
        <taxon>BOP clade</taxon>
        <taxon>Pooideae</taxon>
        <taxon>Triticodae</taxon>
        <taxon>Triticeae</taxon>
        <taxon>Triticinae</taxon>
        <taxon>Aegilops</taxon>
    </lineage>
</organism>
<reference evidence="2" key="2">
    <citation type="journal article" date="2017" name="Nat. Plants">
        <title>The Aegilops tauschii genome reveals multiple impacts of transposons.</title>
        <authorList>
            <person name="Zhao G."/>
            <person name="Zou C."/>
            <person name="Li K."/>
            <person name="Wang K."/>
            <person name="Li T."/>
            <person name="Gao L."/>
            <person name="Zhang X."/>
            <person name="Wang H."/>
            <person name="Yang Z."/>
            <person name="Liu X."/>
            <person name="Jiang W."/>
            <person name="Mao L."/>
            <person name="Kong X."/>
            <person name="Jiao Y."/>
            <person name="Jia J."/>
        </authorList>
    </citation>
    <scope>NUCLEOTIDE SEQUENCE [LARGE SCALE GENOMIC DNA]</scope>
    <source>
        <strain evidence="2">cv. AL8/78</strain>
    </source>
</reference>
<protein>
    <submittedName>
        <fullName evidence="1">Uncharacterized protein</fullName>
    </submittedName>
</protein>
<proteinExistence type="predicted"/>
<name>A0A453DCJ2_AEGTS</name>
<dbReference type="Gramene" id="AET2Gv21189900.36">
    <property type="protein sequence ID" value="AET2Gv21189900.36"/>
    <property type="gene ID" value="AET2Gv21189900"/>
</dbReference>
<evidence type="ECO:0000313" key="1">
    <source>
        <dbReference type="EnsemblPlants" id="AET2Gv21189900.36"/>
    </source>
</evidence>